<dbReference type="InParanoid" id="A0A665WBJ2"/>
<accession>A0A665WBJ2</accession>
<evidence type="ECO:0000256" key="3">
    <source>
        <dbReference type="ARBA" id="ARBA00022490"/>
    </source>
</evidence>
<dbReference type="InterPro" id="IPR032675">
    <property type="entry name" value="LRR_dom_sf"/>
</dbReference>
<dbReference type="PANTHER" id="PTHR46545">
    <property type="entry name" value="LEUCINE-RICH REPEAT-CONTAINING PROTEIN 51"/>
    <property type="match status" value="1"/>
</dbReference>
<keyword evidence="4" id="KW-0433">Leucine-rich repeat</keyword>
<feature type="domain" description="U2A'/phosphoprotein 32 family A C-terminal" evidence="6">
    <location>
        <begin position="134"/>
        <end position="152"/>
    </location>
</feature>
<evidence type="ECO:0000313" key="7">
    <source>
        <dbReference type="Ensembl" id="ENSENLP00000041298.1"/>
    </source>
</evidence>
<dbReference type="GO" id="GO:0005737">
    <property type="term" value="C:cytoplasm"/>
    <property type="evidence" value="ECO:0007669"/>
    <property type="project" value="UniProtKB-SubCell"/>
</dbReference>
<sequence>MDIYGPPVDLSFRSLNQVSDTLAVKPRNRQRYTKTNSAGKYVSCSMILNNNNLKNLIGLQDILSHFLVQPLKLMWLDVSFNQLKNIDPFLSELFELRVLYLHGNAIERMTDVDSLRELQHLRTITLHGNDIESKKGYRRYVVSTLPQLKMLDFSAVTRDERVMADVWFHPKNQQKRKLYTKPNTNEIV</sequence>
<dbReference type="InterPro" id="IPR003603">
    <property type="entry name" value="U2A'_phosphoprotein32A_C"/>
</dbReference>
<evidence type="ECO:0000256" key="1">
    <source>
        <dbReference type="ARBA" id="ARBA00004496"/>
    </source>
</evidence>
<organism evidence="7 8">
    <name type="scientific">Echeneis naucrates</name>
    <name type="common">Live sharksucker</name>
    <dbReference type="NCBI Taxonomy" id="173247"/>
    <lineage>
        <taxon>Eukaryota</taxon>
        <taxon>Metazoa</taxon>
        <taxon>Chordata</taxon>
        <taxon>Craniata</taxon>
        <taxon>Vertebrata</taxon>
        <taxon>Euteleostomi</taxon>
        <taxon>Actinopterygii</taxon>
        <taxon>Neopterygii</taxon>
        <taxon>Teleostei</taxon>
        <taxon>Neoteleostei</taxon>
        <taxon>Acanthomorphata</taxon>
        <taxon>Carangaria</taxon>
        <taxon>Carangiformes</taxon>
        <taxon>Echeneidae</taxon>
        <taxon>Echeneis</taxon>
    </lineage>
</organism>
<dbReference type="OMA" id="RTERQEM"/>
<reference evidence="7" key="1">
    <citation type="submission" date="2021-04" db="EMBL/GenBank/DDBJ databases">
        <authorList>
            <consortium name="Wellcome Sanger Institute Data Sharing"/>
        </authorList>
    </citation>
    <scope>NUCLEOTIDE SEQUENCE [LARGE SCALE GENOMIC DNA]</scope>
</reference>
<dbReference type="SUPFAM" id="SSF52075">
    <property type="entry name" value="Outer arm dynein light chain 1"/>
    <property type="match status" value="1"/>
</dbReference>
<evidence type="ECO:0000256" key="4">
    <source>
        <dbReference type="ARBA" id="ARBA00022614"/>
    </source>
</evidence>
<keyword evidence="3" id="KW-0963">Cytoplasm</keyword>
<dbReference type="Gene3D" id="3.80.10.10">
    <property type="entry name" value="Ribonuclease Inhibitor"/>
    <property type="match status" value="1"/>
</dbReference>
<dbReference type="Pfam" id="PF14580">
    <property type="entry name" value="LRR_9"/>
    <property type="match status" value="1"/>
</dbReference>
<evidence type="ECO:0000256" key="5">
    <source>
        <dbReference type="ARBA" id="ARBA00022737"/>
    </source>
</evidence>
<dbReference type="PANTHER" id="PTHR46545:SF1">
    <property type="entry name" value="LEUCINE-RICH REPEAT-CONTAINING PROTEIN 51"/>
    <property type="match status" value="1"/>
</dbReference>
<reference evidence="7" key="3">
    <citation type="submission" date="2025-09" db="UniProtKB">
        <authorList>
            <consortium name="Ensembl"/>
        </authorList>
    </citation>
    <scope>IDENTIFICATION</scope>
</reference>
<evidence type="ECO:0000256" key="2">
    <source>
        <dbReference type="ARBA" id="ARBA00014223"/>
    </source>
</evidence>
<keyword evidence="5" id="KW-0677">Repeat</keyword>
<dbReference type="InterPro" id="IPR001611">
    <property type="entry name" value="Leu-rich_rpt"/>
</dbReference>
<proteinExistence type="predicted"/>
<dbReference type="Proteomes" id="UP000472264">
    <property type="component" value="Chromosome 19"/>
</dbReference>
<keyword evidence="8" id="KW-1185">Reference proteome</keyword>
<evidence type="ECO:0000313" key="8">
    <source>
        <dbReference type="Proteomes" id="UP000472264"/>
    </source>
</evidence>
<dbReference type="AlphaFoldDB" id="A0A665WBJ2"/>
<protein>
    <recommendedName>
        <fullName evidence="2">Leucine-rich repeat-containing protein 51</fullName>
    </recommendedName>
</protein>
<dbReference type="PROSITE" id="PS51450">
    <property type="entry name" value="LRR"/>
    <property type="match status" value="2"/>
</dbReference>
<gene>
    <name evidence="7" type="primary">LOC115060450</name>
</gene>
<reference evidence="7" key="2">
    <citation type="submission" date="2025-08" db="UniProtKB">
        <authorList>
            <consortium name="Ensembl"/>
        </authorList>
    </citation>
    <scope>IDENTIFICATION</scope>
</reference>
<evidence type="ECO:0000259" key="6">
    <source>
        <dbReference type="SMART" id="SM00446"/>
    </source>
</evidence>
<name>A0A665WBJ2_ECHNA</name>
<comment type="subcellular location">
    <subcellularLocation>
        <location evidence="1">Cytoplasm</location>
    </subcellularLocation>
</comment>
<dbReference type="Ensembl" id="ENSENLT00000042346.1">
    <property type="protein sequence ID" value="ENSENLP00000041298.1"/>
    <property type="gene ID" value="ENSENLG00000017677.1"/>
</dbReference>
<dbReference type="SMART" id="SM00446">
    <property type="entry name" value="LRRcap"/>
    <property type="match status" value="1"/>
</dbReference>